<evidence type="ECO:0000313" key="1">
    <source>
        <dbReference type="EMBL" id="KAJ8038545.1"/>
    </source>
</evidence>
<name>A0A9Q1C4Z7_HOLLE</name>
<sequence>MESTAVVKFSGVSIRYASSRYITSASLFASLTPAREVLSSCLSSTVQKGKLAGCRKLCLFLRTRIINSARKRRRRMKMTTVTKMVAGGTLRTDSLLGGCKVESDQKE</sequence>
<comment type="caution">
    <text evidence="1">The sequence shown here is derived from an EMBL/GenBank/DDBJ whole genome shotgun (WGS) entry which is preliminary data.</text>
</comment>
<dbReference type="EMBL" id="JAIZAY010000007">
    <property type="protein sequence ID" value="KAJ8038545.1"/>
    <property type="molecule type" value="Genomic_DNA"/>
</dbReference>
<keyword evidence="2" id="KW-1185">Reference proteome</keyword>
<protein>
    <submittedName>
        <fullName evidence="1">Uncharacterized protein</fullName>
    </submittedName>
</protein>
<accession>A0A9Q1C4Z7</accession>
<reference evidence="1" key="1">
    <citation type="submission" date="2021-10" db="EMBL/GenBank/DDBJ databases">
        <title>Tropical sea cucumber genome reveals ecological adaptation and Cuvierian tubules defense mechanism.</title>
        <authorList>
            <person name="Chen T."/>
        </authorList>
    </citation>
    <scope>NUCLEOTIDE SEQUENCE</scope>
    <source>
        <strain evidence="1">Nanhai2018</strain>
        <tissue evidence="1">Muscle</tissue>
    </source>
</reference>
<organism evidence="1 2">
    <name type="scientific">Holothuria leucospilota</name>
    <name type="common">Black long sea cucumber</name>
    <name type="synonym">Mertensiothuria leucospilota</name>
    <dbReference type="NCBI Taxonomy" id="206669"/>
    <lineage>
        <taxon>Eukaryota</taxon>
        <taxon>Metazoa</taxon>
        <taxon>Echinodermata</taxon>
        <taxon>Eleutherozoa</taxon>
        <taxon>Echinozoa</taxon>
        <taxon>Holothuroidea</taxon>
        <taxon>Aspidochirotacea</taxon>
        <taxon>Aspidochirotida</taxon>
        <taxon>Holothuriidae</taxon>
        <taxon>Holothuria</taxon>
    </lineage>
</organism>
<gene>
    <name evidence="1" type="ORF">HOLleu_15996</name>
</gene>
<dbReference type="Proteomes" id="UP001152320">
    <property type="component" value="Chromosome 7"/>
</dbReference>
<proteinExistence type="predicted"/>
<dbReference type="AlphaFoldDB" id="A0A9Q1C4Z7"/>
<evidence type="ECO:0000313" key="2">
    <source>
        <dbReference type="Proteomes" id="UP001152320"/>
    </source>
</evidence>